<dbReference type="GO" id="GO:0019509">
    <property type="term" value="P:L-methionine salvage from methylthioadenosine"/>
    <property type="evidence" value="ECO:0007669"/>
    <property type="project" value="TreeGrafter"/>
</dbReference>
<comment type="function">
    <text evidence="3">Purine nucleoside phosphorylase which is highly specific for 6-oxopurine nucleosides. Cleaves guanosine or inosine to respective bases and sugar-1-phosphate molecules. Involved in purine salvage.</text>
</comment>
<keyword evidence="6" id="KW-1185">Reference proteome</keyword>
<dbReference type="KEGG" id="sutt:SUTMEG_07820"/>
<dbReference type="Gene3D" id="3.40.50.1580">
    <property type="entry name" value="Nucleoside phosphorylase domain"/>
    <property type="match status" value="1"/>
</dbReference>
<dbReference type="EMBL" id="AP018786">
    <property type="protein sequence ID" value="BBF22891.1"/>
    <property type="molecule type" value="Genomic_DNA"/>
</dbReference>
<dbReference type="Proteomes" id="UP000271003">
    <property type="component" value="Chromosome"/>
</dbReference>
<dbReference type="SUPFAM" id="SSF53167">
    <property type="entry name" value="Purine and uridine phosphorylases"/>
    <property type="match status" value="1"/>
</dbReference>
<dbReference type="AlphaFoldDB" id="A0A2Z6I8V4"/>
<dbReference type="InterPro" id="IPR035994">
    <property type="entry name" value="Nucleoside_phosphorylase_sf"/>
</dbReference>
<feature type="binding site" evidence="3">
    <location>
        <begin position="50"/>
        <end position="51"/>
    </location>
    <ligand>
        <name>phosphate</name>
        <dbReference type="ChEBI" id="CHEBI:43474"/>
    </ligand>
</feature>
<dbReference type="InterPro" id="IPR000845">
    <property type="entry name" value="Nucleoside_phosphorylase_d"/>
</dbReference>
<comment type="subunit">
    <text evidence="3">Homohexamer. Dimer of a homotrimer.</text>
</comment>
<reference evidence="5 6" key="1">
    <citation type="journal article" date="2018" name="Int. J. Syst. Evol. Microbiol.">
        <title>Mesosutterella multiformis gen. nov., sp. nov., a member of the family Sutterellaceae and Sutterella megalosphaeroides sp. nov., isolated from human faeces.</title>
        <authorList>
            <person name="Sakamoto M."/>
            <person name="Ikeyama N."/>
            <person name="Kunihiro T."/>
            <person name="Iino T."/>
            <person name="Yuki M."/>
            <person name="Ohkuma M."/>
        </authorList>
    </citation>
    <scope>NUCLEOTIDE SEQUENCE [LARGE SCALE GENOMIC DNA]</scope>
    <source>
        <strain evidence="5 6">6FBBBH3</strain>
    </source>
</reference>
<feature type="site" description="Important for substrate specificity" evidence="3">
    <location>
        <position position="165"/>
    </location>
</feature>
<sequence length="255" mass="26786">MYALIGGSGFTSNDVVTDREEIEMTTPYGAPSAPLVFGRLGGTPIVFLRRHGVNHQFAPHRVPARANLWALKQAGVEGVIAVATVGGIAADMGPGGIALPDQLIDYTWGREATYYDTPEAGVKHVDMTHPFDRTLSAGLAAAAARIGRTVRTGGVYAATQGPRLETAAEVERYRRDGADMIGMTVYPECALARELGLAYAPVCVSVNHAAGIGTSNEGIDFESLKDTVAEAVVSVVDIAKAFVAFEALKTPGAAR</sequence>
<name>A0A2Z6I8V4_9BURK</name>
<dbReference type="OrthoDB" id="1523230at2"/>
<dbReference type="PANTHER" id="PTHR42679:SF2">
    <property type="entry name" value="S-METHYL-5'-THIOADENOSINE PHOSPHORYLASE"/>
    <property type="match status" value="1"/>
</dbReference>
<feature type="site" description="Important for substrate specificity" evidence="3">
    <location>
        <position position="221"/>
    </location>
</feature>
<keyword evidence="3" id="KW-0660">Purine salvage</keyword>
<feature type="binding site" evidence="3">
    <location>
        <position position="8"/>
    </location>
    <ligand>
        <name>phosphate</name>
        <dbReference type="ChEBI" id="CHEBI:43474"/>
    </ligand>
</feature>
<comment type="catalytic activity">
    <reaction evidence="3">
        <text>a purine D-ribonucleoside + phosphate = a purine nucleobase + alpha-D-ribose 1-phosphate</text>
        <dbReference type="Rhea" id="RHEA:19805"/>
        <dbReference type="ChEBI" id="CHEBI:26386"/>
        <dbReference type="ChEBI" id="CHEBI:43474"/>
        <dbReference type="ChEBI" id="CHEBI:57720"/>
        <dbReference type="ChEBI" id="CHEBI:142355"/>
        <dbReference type="EC" id="2.4.2.1"/>
    </reaction>
</comment>
<proteinExistence type="inferred from homology"/>
<accession>A0A2Z6I8V4</accession>
<dbReference type="CDD" id="cd09010">
    <property type="entry name" value="MTAP_SsMTAPII_like_MTIP"/>
    <property type="match status" value="1"/>
</dbReference>
<comment type="miscellaneous">
    <text evidence="3">Although this enzyme belongs to the family of MTA phosphorylases based on sequence homology, it has been shown that conserved amino acid substitutions in the substrate binding pocket convert the substrate specificity of this enzyme from 6-aminopurines to 6-oxopurines.</text>
</comment>
<feature type="binding site" evidence="3">
    <location>
        <begin position="207"/>
        <end position="209"/>
    </location>
    <ligand>
        <name>substrate</name>
    </ligand>
</feature>
<comment type="pathway">
    <text evidence="3">Purine metabolism; purine nucleoside salvage.</text>
</comment>
<evidence type="ECO:0000259" key="4">
    <source>
        <dbReference type="Pfam" id="PF01048"/>
    </source>
</evidence>
<dbReference type="GO" id="GO:0006166">
    <property type="term" value="P:purine ribonucleoside salvage"/>
    <property type="evidence" value="ECO:0007669"/>
    <property type="project" value="UniProtKB-UniRule"/>
</dbReference>
<feature type="binding site" evidence="3">
    <location>
        <position position="184"/>
    </location>
    <ligand>
        <name>phosphate</name>
        <dbReference type="ChEBI" id="CHEBI:43474"/>
    </ligand>
</feature>
<dbReference type="GO" id="GO:0017061">
    <property type="term" value="F:S-methyl-5-thioadenosine phosphorylase activity"/>
    <property type="evidence" value="ECO:0007669"/>
    <property type="project" value="InterPro"/>
</dbReference>
<dbReference type="Pfam" id="PF01048">
    <property type="entry name" value="PNP_UDP_1"/>
    <property type="match status" value="1"/>
</dbReference>
<dbReference type="GO" id="GO:0005829">
    <property type="term" value="C:cytosol"/>
    <property type="evidence" value="ECO:0007669"/>
    <property type="project" value="TreeGrafter"/>
</dbReference>
<evidence type="ECO:0000256" key="3">
    <source>
        <dbReference type="HAMAP-Rule" id="MF_01963"/>
    </source>
</evidence>
<dbReference type="PANTHER" id="PTHR42679">
    <property type="entry name" value="S-METHYL-5'-THIOADENOSINE PHOSPHORYLASE"/>
    <property type="match status" value="1"/>
</dbReference>
<feature type="domain" description="Nucleoside phosphorylase" evidence="4">
    <location>
        <begin position="2"/>
        <end position="243"/>
    </location>
</feature>
<evidence type="ECO:0000256" key="1">
    <source>
        <dbReference type="ARBA" id="ARBA00022676"/>
    </source>
</evidence>
<protein>
    <recommendedName>
        <fullName evidence="3">Probable 6-oxopurine nucleoside phosphorylase</fullName>
        <ecNumber evidence="3">2.4.2.1</ecNumber>
    </recommendedName>
    <alternativeName>
        <fullName evidence="3">Purine nucleoside phosphorylase</fullName>
        <shortName evidence="3">PNP</shortName>
    </alternativeName>
</protein>
<dbReference type="RefSeq" id="WP_120176556.1">
    <property type="nucleotide sequence ID" value="NZ_AP018786.1"/>
</dbReference>
<keyword evidence="1 3" id="KW-0328">Glycosyltransferase</keyword>
<dbReference type="HAMAP" id="MF_01963">
    <property type="entry name" value="MTAP"/>
    <property type="match status" value="1"/>
</dbReference>
<organism evidence="5 6">
    <name type="scientific">Sutterella megalosphaeroides</name>
    <dbReference type="NCBI Taxonomy" id="2494234"/>
    <lineage>
        <taxon>Bacteria</taxon>
        <taxon>Pseudomonadati</taxon>
        <taxon>Pseudomonadota</taxon>
        <taxon>Betaproteobacteria</taxon>
        <taxon>Burkholderiales</taxon>
        <taxon>Sutterellaceae</taxon>
        <taxon>Sutterella</taxon>
    </lineage>
</organism>
<evidence type="ECO:0000313" key="5">
    <source>
        <dbReference type="EMBL" id="BBF22891.1"/>
    </source>
</evidence>
<feature type="binding site" evidence="3">
    <location>
        <position position="183"/>
    </location>
    <ligand>
        <name>substrate</name>
    </ligand>
</feature>
<dbReference type="UniPathway" id="UPA00606"/>
<dbReference type="InterPro" id="IPR010044">
    <property type="entry name" value="MTAP"/>
</dbReference>
<evidence type="ECO:0000313" key="6">
    <source>
        <dbReference type="Proteomes" id="UP000271003"/>
    </source>
</evidence>
<gene>
    <name evidence="5" type="ORF">SUTMEG_07820</name>
</gene>
<keyword evidence="2 3" id="KW-0808">Transferase</keyword>
<comment type="caution">
    <text evidence="3">Lacks conserved residue(s) required for the propagation of feature annotation.</text>
</comment>
<comment type="similarity">
    <text evidence="3">Belongs to the PNP/MTAP phosphorylase family. MTAP subfamily.</text>
</comment>
<evidence type="ECO:0000256" key="2">
    <source>
        <dbReference type="ARBA" id="ARBA00022679"/>
    </source>
</evidence>
<dbReference type="EC" id="2.4.2.1" evidence="3"/>
<dbReference type="NCBIfam" id="NF006599">
    <property type="entry name" value="PRK09136.1"/>
    <property type="match status" value="1"/>
</dbReference>